<dbReference type="AlphaFoldDB" id="A0A9X1YIC9"/>
<proteinExistence type="predicted"/>
<evidence type="ECO:0000313" key="3">
    <source>
        <dbReference type="Proteomes" id="UP001139353"/>
    </source>
</evidence>
<gene>
    <name evidence="2" type="ORF">LPC04_15105</name>
</gene>
<evidence type="ECO:0000313" key="2">
    <source>
        <dbReference type="EMBL" id="MCK9687039.1"/>
    </source>
</evidence>
<dbReference type="Proteomes" id="UP001139353">
    <property type="component" value="Unassembled WGS sequence"/>
</dbReference>
<keyword evidence="1" id="KW-0812">Transmembrane</keyword>
<dbReference type="RefSeq" id="WP_275683074.1">
    <property type="nucleotide sequence ID" value="NZ_JAJLJH010000003.1"/>
</dbReference>
<keyword evidence="1" id="KW-1133">Transmembrane helix</keyword>
<protein>
    <submittedName>
        <fullName evidence="2">Uncharacterized protein</fullName>
    </submittedName>
</protein>
<name>A0A9X1YIC9_9BURK</name>
<sequence>MMEWLHDIETSASFWTSLNAFFGAVLGASFYVLVKTQPYLATRSYDPKYNASYISRFFTGVIGGLILSIALGPFISGKLGTQLDQSLSPGVIALLGGFSARAVELILQRLVEVLMAAVRGDGSEDAKARLAAASAAKDNAVKKSLDAVIDAHLNGAPPAKVKALLDSLRDEVSQPTKF</sequence>
<feature type="transmembrane region" description="Helical" evidence="1">
    <location>
        <begin position="54"/>
        <end position="75"/>
    </location>
</feature>
<accession>A0A9X1YIC9</accession>
<organism evidence="2 3">
    <name type="scientific">Scleromatobacter humisilvae</name>
    <dbReference type="NCBI Taxonomy" id="2897159"/>
    <lineage>
        <taxon>Bacteria</taxon>
        <taxon>Pseudomonadati</taxon>
        <taxon>Pseudomonadota</taxon>
        <taxon>Betaproteobacteria</taxon>
        <taxon>Burkholderiales</taxon>
        <taxon>Sphaerotilaceae</taxon>
        <taxon>Scleromatobacter</taxon>
    </lineage>
</organism>
<keyword evidence="1" id="KW-0472">Membrane</keyword>
<evidence type="ECO:0000256" key="1">
    <source>
        <dbReference type="SAM" id="Phobius"/>
    </source>
</evidence>
<keyword evidence="3" id="KW-1185">Reference proteome</keyword>
<comment type="caution">
    <text evidence="2">The sequence shown here is derived from an EMBL/GenBank/DDBJ whole genome shotgun (WGS) entry which is preliminary data.</text>
</comment>
<reference evidence="2" key="1">
    <citation type="submission" date="2021-11" db="EMBL/GenBank/DDBJ databases">
        <title>BS-T2-15 a new species belonging to the Comamonadaceae family isolated from the soil of a French oak forest.</title>
        <authorList>
            <person name="Mieszkin S."/>
            <person name="Alain K."/>
        </authorList>
    </citation>
    <scope>NUCLEOTIDE SEQUENCE</scope>
    <source>
        <strain evidence="2">BS-T2-15</strain>
    </source>
</reference>
<feature type="transmembrane region" description="Helical" evidence="1">
    <location>
        <begin position="12"/>
        <end position="34"/>
    </location>
</feature>
<dbReference type="EMBL" id="JAJLJH010000003">
    <property type="protein sequence ID" value="MCK9687039.1"/>
    <property type="molecule type" value="Genomic_DNA"/>
</dbReference>